<evidence type="ECO:0000313" key="1">
    <source>
        <dbReference type="EMBL" id="CAK5274454.1"/>
    </source>
</evidence>
<dbReference type="EMBL" id="CAVNYO010000403">
    <property type="protein sequence ID" value="CAK5274454.1"/>
    <property type="molecule type" value="Genomic_DNA"/>
</dbReference>
<reference evidence="1" key="1">
    <citation type="submission" date="2023-11" db="EMBL/GenBank/DDBJ databases">
        <authorList>
            <person name="De Vega J J."/>
            <person name="De Vega J J."/>
        </authorList>
    </citation>
    <scope>NUCLEOTIDE SEQUENCE</scope>
</reference>
<proteinExistence type="predicted"/>
<keyword evidence="2" id="KW-1185">Reference proteome</keyword>
<comment type="caution">
    <text evidence="1">The sequence shown here is derived from an EMBL/GenBank/DDBJ whole genome shotgun (WGS) entry which is preliminary data.</text>
</comment>
<accession>A0AAD2HD25</accession>
<name>A0AAD2HD25_9AGAR</name>
<gene>
    <name evidence="1" type="ORF">MYCIT1_LOCUS21678</name>
</gene>
<protein>
    <submittedName>
        <fullName evidence="1">Uncharacterized protein</fullName>
    </submittedName>
</protein>
<dbReference type="AlphaFoldDB" id="A0AAD2HD25"/>
<evidence type="ECO:0000313" key="2">
    <source>
        <dbReference type="Proteomes" id="UP001295794"/>
    </source>
</evidence>
<dbReference type="Proteomes" id="UP001295794">
    <property type="component" value="Unassembled WGS sequence"/>
</dbReference>
<organism evidence="1 2">
    <name type="scientific">Mycena citricolor</name>
    <dbReference type="NCBI Taxonomy" id="2018698"/>
    <lineage>
        <taxon>Eukaryota</taxon>
        <taxon>Fungi</taxon>
        <taxon>Dikarya</taxon>
        <taxon>Basidiomycota</taxon>
        <taxon>Agaricomycotina</taxon>
        <taxon>Agaricomycetes</taxon>
        <taxon>Agaricomycetidae</taxon>
        <taxon>Agaricales</taxon>
        <taxon>Marasmiineae</taxon>
        <taxon>Mycenaceae</taxon>
        <taxon>Mycena</taxon>
    </lineage>
</organism>
<sequence length="234" mass="26045">MRFPSLRQLNIRAGTLGAETRSLVVIERSGPCQLETLVVRELVLAGKDTVYHRLTALLKLVPWLRHLSLDGASGSSGSDALFDDFLDHNDNDQAPLLPSLEKLTLNGISLSNAFIRFLEERERPSPSISTTLECLELKRVHETTTDVLQKIRKIVMQGGHKALRLVTTELEQTRRVFFPLPQDVSFDSSIRLLHPVDIPAAKGATDGLLDAAGIEHDQSSYRADGYAFSIMRPY</sequence>